<accession>Z9JLB7</accession>
<dbReference type="STRING" id="1444770.AF72_04270"/>
<dbReference type="AlphaFoldDB" id="Z9JLB7"/>
<dbReference type="EMBL" id="JDSQ01000005">
    <property type="protein sequence ID" value="EWS78793.1"/>
    <property type="molecule type" value="Genomic_DNA"/>
</dbReference>
<proteinExistence type="predicted"/>
<dbReference type="Proteomes" id="UP000020406">
    <property type="component" value="Unassembled WGS sequence"/>
</dbReference>
<sequence length="39" mass="4427">MSHPPWDHLDAFLDTGDFAVMVRLSSETSGQVHECHIIF</sequence>
<protein>
    <submittedName>
        <fullName evidence="1">Uncharacterized protein</fullName>
    </submittedName>
</protein>
<reference evidence="1 2" key="1">
    <citation type="journal article" date="2014" name="Genome Announc.">
        <title>Draft Genome Sequence of Xylella fastidiosa Pear Leaf Scorch Strain in Taiwan.</title>
        <authorList>
            <person name="Su C.C."/>
            <person name="Deng W.L."/>
            <person name="Jan F.J."/>
            <person name="Chang C.J."/>
            <person name="Huang H."/>
            <person name="Chen J."/>
        </authorList>
    </citation>
    <scope>NUCLEOTIDE SEQUENCE [LARGE SCALE GENOMIC DNA]</scope>
    <source>
        <strain evidence="1 2">PLS229</strain>
    </source>
</reference>
<evidence type="ECO:0000313" key="2">
    <source>
        <dbReference type="Proteomes" id="UP000020406"/>
    </source>
</evidence>
<name>Z9JLB7_9GAMM</name>
<evidence type="ECO:0000313" key="1">
    <source>
        <dbReference type="EMBL" id="EWS78793.1"/>
    </source>
</evidence>
<comment type="caution">
    <text evidence="1">The sequence shown here is derived from an EMBL/GenBank/DDBJ whole genome shotgun (WGS) entry which is preliminary data.</text>
</comment>
<dbReference type="PATRIC" id="fig|1444770.3.peg.1034"/>
<organism evidence="1 2">
    <name type="scientific">Xylella taiwanensis</name>
    <dbReference type="NCBI Taxonomy" id="1444770"/>
    <lineage>
        <taxon>Bacteria</taxon>
        <taxon>Pseudomonadati</taxon>
        <taxon>Pseudomonadota</taxon>
        <taxon>Gammaproteobacteria</taxon>
        <taxon>Lysobacterales</taxon>
        <taxon>Lysobacteraceae</taxon>
        <taxon>Xylella</taxon>
    </lineage>
</organism>
<gene>
    <name evidence="1" type="ORF">AF72_04270</name>
</gene>